<protein>
    <submittedName>
        <fullName evidence="1">Uncharacterized protein</fullName>
    </submittedName>
</protein>
<evidence type="ECO:0000313" key="1">
    <source>
        <dbReference type="EMBL" id="KAF2879531.1"/>
    </source>
</evidence>
<name>A0A8K0C6E1_IGNLU</name>
<organism evidence="1 2">
    <name type="scientific">Ignelater luminosus</name>
    <name type="common">Cucubano</name>
    <name type="synonym">Pyrophorus luminosus</name>
    <dbReference type="NCBI Taxonomy" id="2038154"/>
    <lineage>
        <taxon>Eukaryota</taxon>
        <taxon>Metazoa</taxon>
        <taxon>Ecdysozoa</taxon>
        <taxon>Arthropoda</taxon>
        <taxon>Hexapoda</taxon>
        <taxon>Insecta</taxon>
        <taxon>Pterygota</taxon>
        <taxon>Neoptera</taxon>
        <taxon>Endopterygota</taxon>
        <taxon>Coleoptera</taxon>
        <taxon>Polyphaga</taxon>
        <taxon>Elateriformia</taxon>
        <taxon>Elateroidea</taxon>
        <taxon>Elateridae</taxon>
        <taxon>Agrypninae</taxon>
        <taxon>Pyrophorini</taxon>
        <taxon>Ignelater</taxon>
    </lineage>
</organism>
<dbReference type="EMBL" id="VTPC01091145">
    <property type="protein sequence ID" value="KAF2879531.1"/>
    <property type="molecule type" value="Genomic_DNA"/>
</dbReference>
<dbReference type="AlphaFoldDB" id="A0A8K0C6E1"/>
<gene>
    <name evidence="1" type="ORF">ILUMI_26638</name>
</gene>
<evidence type="ECO:0000313" key="2">
    <source>
        <dbReference type="Proteomes" id="UP000801492"/>
    </source>
</evidence>
<proteinExistence type="predicted"/>
<keyword evidence="2" id="KW-1185">Reference proteome</keyword>
<sequence length="99" mass="11368">MLIPVDSEADTIHSFDDFEEIEDDNEESCCIRWVVRTTKHKKRITTERMARPCSADITAAENLSTTRTRDGFLACSVTKVEEVDYLKKAVLLRCLSNRK</sequence>
<comment type="caution">
    <text evidence="1">The sequence shown here is derived from an EMBL/GenBank/DDBJ whole genome shotgun (WGS) entry which is preliminary data.</text>
</comment>
<dbReference type="Proteomes" id="UP000801492">
    <property type="component" value="Unassembled WGS sequence"/>
</dbReference>
<accession>A0A8K0C6E1</accession>
<reference evidence="1" key="1">
    <citation type="submission" date="2019-08" db="EMBL/GenBank/DDBJ databases">
        <title>The genome of the North American firefly Photinus pyralis.</title>
        <authorList>
            <consortium name="Photinus pyralis genome working group"/>
            <person name="Fallon T.R."/>
            <person name="Sander Lower S.E."/>
            <person name="Weng J.-K."/>
        </authorList>
    </citation>
    <scope>NUCLEOTIDE SEQUENCE</scope>
    <source>
        <strain evidence="1">TRF0915ILg1</strain>
        <tissue evidence="1">Whole body</tissue>
    </source>
</reference>